<accession>A0A077Z713</accession>
<keyword evidence="5" id="KW-0687">Ribonucleoprotein</keyword>
<dbReference type="GO" id="GO:1990904">
    <property type="term" value="C:ribonucleoprotein complex"/>
    <property type="evidence" value="ECO:0007669"/>
    <property type="project" value="UniProtKB-KW"/>
</dbReference>
<dbReference type="AlphaFoldDB" id="A0A077Z713"/>
<evidence type="ECO:0000256" key="6">
    <source>
        <dbReference type="ARBA" id="ARBA00038073"/>
    </source>
</evidence>
<evidence type="ECO:0000256" key="7">
    <source>
        <dbReference type="ARBA" id="ARBA00039448"/>
    </source>
</evidence>
<dbReference type="SMART" id="SM00978">
    <property type="entry name" value="Tim44"/>
    <property type="match status" value="1"/>
</dbReference>
<reference evidence="10" key="2">
    <citation type="submission" date="2014-03" db="EMBL/GenBank/DDBJ databases">
        <title>The whipworm genome and dual-species transcriptomics of an intimate host-pathogen interaction.</title>
        <authorList>
            <person name="Foth B.J."/>
            <person name="Tsai I.J."/>
            <person name="Reid A.J."/>
            <person name="Bancroft A.J."/>
            <person name="Nichol S."/>
            <person name="Tracey A."/>
            <person name="Holroyd N."/>
            <person name="Cotton J.A."/>
            <person name="Stanley E.J."/>
            <person name="Zarowiecki M."/>
            <person name="Liu J.Z."/>
            <person name="Huckvale T."/>
            <person name="Cooper P.J."/>
            <person name="Grencis R.K."/>
            <person name="Berriman M."/>
        </authorList>
    </citation>
    <scope>NUCLEOTIDE SEQUENCE [LARGE SCALE GENOMIC DNA]</scope>
</reference>
<evidence type="ECO:0000313" key="10">
    <source>
        <dbReference type="EMBL" id="CDW55996.1"/>
    </source>
</evidence>
<keyword evidence="3 10" id="KW-0689">Ribosomal protein</keyword>
<evidence type="ECO:0000259" key="9">
    <source>
        <dbReference type="SMART" id="SM00978"/>
    </source>
</evidence>
<comment type="similarity">
    <text evidence="6">Belongs to the mitochondrion-specific ribosomal protein mL45 family.</text>
</comment>
<dbReference type="GO" id="GO:0005840">
    <property type="term" value="C:ribosome"/>
    <property type="evidence" value="ECO:0007669"/>
    <property type="project" value="UniProtKB-KW"/>
</dbReference>
<dbReference type="PANTHER" id="PTHR28554:SF1">
    <property type="entry name" value="LARGE RIBOSOMAL SUBUNIT PROTEIN ML45"/>
    <property type="match status" value="1"/>
</dbReference>
<name>A0A077Z713_TRITR</name>
<keyword evidence="4" id="KW-0496">Mitochondrion</keyword>
<dbReference type="InterPro" id="IPR051975">
    <property type="entry name" value="mtLSU_mL45"/>
</dbReference>
<reference evidence="10" key="1">
    <citation type="submission" date="2014-01" db="EMBL/GenBank/DDBJ databases">
        <authorList>
            <person name="Aslett M."/>
        </authorList>
    </citation>
    <scope>NUCLEOTIDE SEQUENCE</scope>
</reference>
<evidence type="ECO:0000256" key="8">
    <source>
        <dbReference type="ARBA" id="ARBA00043031"/>
    </source>
</evidence>
<dbReference type="Pfam" id="PF04280">
    <property type="entry name" value="Tim44"/>
    <property type="match status" value="1"/>
</dbReference>
<proteinExistence type="inferred from homology"/>
<dbReference type="InterPro" id="IPR007379">
    <property type="entry name" value="Tim44-like_dom"/>
</dbReference>
<dbReference type="EMBL" id="HG806000">
    <property type="protein sequence ID" value="CDW55996.1"/>
    <property type="molecule type" value="Genomic_DNA"/>
</dbReference>
<evidence type="ECO:0000313" key="11">
    <source>
        <dbReference type="Proteomes" id="UP000030665"/>
    </source>
</evidence>
<dbReference type="STRING" id="36087.A0A077Z713"/>
<protein>
    <recommendedName>
        <fullName evidence="7">Large ribosomal subunit protein mL45</fullName>
    </recommendedName>
    <alternativeName>
        <fullName evidence="8">39S ribosomal protein L45, mitochondrial</fullName>
    </alternativeName>
</protein>
<evidence type="ECO:0000256" key="4">
    <source>
        <dbReference type="ARBA" id="ARBA00023128"/>
    </source>
</evidence>
<dbReference type="FunFam" id="3.10.450.240:FF:000003">
    <property type="entry name" value="39S ribosomal protein L45, mitochondrial"/>
    <property type="match status" value="1"/>
</dbReference>
<evidence type="ECO:0000256" key="1">
    <source>
        <dbReference type="ARBA" id="ARBA00004173"/>
    </source>
</evidence>
<feature type="domain" description="Tim44-like" evidence="9">
    <location>
        <begin position="130"/>
        <end position="277"/>
    </location>
</feature>
<organism evidence="10 11">
    <name type="scientific">Trichuris trichiura</name>
    <name type="common">Whipworm</name>
    <name type="synonym">Trichocephalus trichiurus</name>
    <dbReference type="NCBI Taxonomy" id="36087"/>
    <lineage>
        <taxon>Eukaryota</taxon>
        <taxon>Metazoa</taxon>
        <taxon>Ecdysozoa</taxon>
        <taxon>Nematoda</taxon>
        <taxon>Enoplea</taxon>
        <taxon>Dorylaimia</taxon>
        <taxon>Trichinellida</taxon>
        <taxon>Trichuridae</taxon>
        <taxon>Trichuris</taxon>
    </lineage>
</organism>
<evidence type="ECO:0000256" key="5">
    <source>
        <dbReference type="ARBA" id="ARBA00023274"/>
    </source>
</evidence>
<keyword evidence="2" id="KW-0809">Transit peptide</keyword>
<dbReference type="Gene3D" id="3.10.450.240">
    <property type="match status" value="1"/>
</dbReference>
<dbReference type="Proteomes" id="UP000030665">
    <property type="component" value="Unassembled WGS sequence"/>
</dbReference>
<sequence length="322" mass="37693">MSYNFTLRRFRVPAASGWALFVRHSGFVPNRHWNPKFKGMRRQKFLKITLPDYDKLRKQEELSMKDLRAELKKMGLPPHRPWRERPIHISCSGDIFDPFLPPEDESKVSLIMHAKGGQLVDRTKHAWRNSRALKKITSYDSDFDPADFVETAHRLYLKANDALQRRDEEGLHEFVTEKAFPDMWDELKLKSIRWEFVESIEPARVVQIRTSSVLHEDNVFAQVTVRMHTKQKLAIFDQFGRLYMGSEHVARNVLEYVVFEKHLSNVYGEWRIHGKIRPPWTPSRDCVIATYEKPSLTAIPESTLPADVKLEEDTIVATQDSH</sequence>
<dbReference type="SUPFAM" id="SSF54427">
    <property type="entry name" value="NTF2-like"/>
    <property type="match status" value="1"/>
</dbReference>
<dbReference type="GO" id="GO:0005739">
    <property type="term" value="C:mitochondrion"/>
    <property type="evidence" value="ECO:0007669"/>
    <property type="project" value="UniProtKB-SubCell"/>
</dbReference>
<dbReference type="PANTHER" id="PTHR28554">
    <property type="entry name" value="39S RIBOSOMAL PROTEIN L45, MITOCHONDRIAL"/>
    <property type="match status" value="1"/>
</dbReference>
<keyword evidence="11" id="KW-1185">Reference proteome</keyword>
<evidence type="ECO:0000256" key="3">
    <source>
        <dbReference type="ARBA" id="ARBA00022980"/>
    </source>
</evidence>
<dbReference type="OrthoDB" id="19619at2759"/>
<gene>
    <name evidence="10" type="ORF">TTRE_0000427001</name>
</gene>
<evidence type="ECO:0000256" key="2">
    <source>
        <dbReference type="ARBA" id="ARBA00022946"/>
    </source>
</evidence>
<dbReference type="InterPro" id="IPR032710">
    <property type="entry name" value="NTF2-like_dom_sf"/>
</dbReference>
<comment type="subcellular location">
    <subcellularLocation>
        <location evidence="1">Mitochondrion</location>
    </subcellularLocation>
</comment>